<dbReference type="AlphaFoldDB" id="A0A0J9TXZ1"/>
<protein>
    <submittedName>
        <fullName evidence="2">Uncharacterized protein</fullName>
    </submittedName>
</protein>
<accession>A0A0J9TXZ1</accession>
<evidence type="ECO:0000313" key="3">
    <source>
        <dbReference type="Proteomes" id="UP000053239"/>
    </source>
</evidence>
<dbReference type="OrthoDB" id="10397203at2759"/>
<feature type="region of interest" description="Disordered" evidence="1">
    <location>
        <begin position="86"/>
        <end position="119"/>
    </location>
</feature>
<proteinExistence type="predicted"/>
<evidence type="ECO:0000313" key="2">
    <source>
        <dbReference type="EMBL" id="KNA00886.1"/>
    </source>
</evidence>
<organism evidence="2 3">
    <name type="scientific">Plasmodium vivax North Korean</name>
    <dbReference type="NCBI Taxonomy" id="1035514"/>
    <lineage>
        <taxon>Eukaryota</taxon>
        <taxon>Sar</taxon>
        <taxon>Alveolata</taxon>
        <taxon>Apicomplexa</taxon>
        <taxon>Aconoidasida</taxon>
        <taxon>Haemosporida</taxon>
        <taxon>Plasmodiidae</taxon>
        <taxon>Plasmodium</taxon>
        <taxon>Plasmodium (Plasmodium)</taxon>
    </lineage>
</organism>
<dbReference type="Proteomes" id="UP000053239">
    <property type="component" value="Unassembled WGS sequence"/>
</dbReference>
<dbReference type="EMBL" id="KQ235301">
    <property type="protein sequence ID" value="KNA00886.1"/>
    <property type="molecule type" value="Genomic_DNA"/>
</dbReference>
<evidence type="ECO:0000256" key="1">
    <source>
        <dbReference type="SAM" id="MobiDB-lite"/>
    </source>
</evidence>
<gene>
    <name evidence="2" type="ORF">PVNG_06136</name>
</gene>
<sequence length="322" mass="35545">MYDLFYDNTIHNVTLQKDTICSNYGWINLHYKYLKENYTSNTDLNAKLDDFINVINKSEKSIKKVCEYDILPPVSRLKDTKLVLDPDSKDTQMPGSPGESVLQPHKEFPGPVTQTGPDGHSKVLAETKVAEPRAVESHTEESAQLEPTVVQPEVVQSKKVELLKTPLREGLEKEGSGARLLPGLRYQNEDTFGESLGRRDGEKGNPAYGLRNTEFGYTNAGEQLSTTEGDPKGFLTNVQDTFLSFVKDVEPGPVLGVSGGMGALFLLFKYTPVGSFFGGRRGRIRQIPSSFRGFPPADFANFQEYDGGFIGYGPTSISSLAE</sequence>
<reference evidence="2 3" key="1">
    <citation type="submission" date="2011-09" db="EMBL/GenBank/DDBJ databases">
        <title>The Genome Sequence of Plasmodium vivax North Korean.</title>
        <authorList>
            <consortium name="The Broad Institute Genome Sequencing Platform"/>
            <consortium name="The Broad Institute Genome Sequencing Center for Infectious Disease"/>
            <person name="Neafsey D."/>
            <person name="Carlton J."/>
            <person name="Barnwell J."/>
            <person name="Collins W."/>
            <person name="Escalante A."/>
            <person name="Mullikin J."/>
            <person name="Saul A."/>
            <person name="Guigo R."/>
            <person name="Camara F."/>
            <person name="Young S.K."/>
            <person name="Zeng Q."/>
            <person name="Gargeya S."/>
            <person name="Fitzgerald M."/>
            <person name="Haas B."/>
            <person name="Abouelleil A."/>
            <person name="Alvarado L."/>
            <person name="Arachchi H.M."/>
            <person name="Berlin A."/>
            <person name="Brown A."/>
            <person name="Chapman S.B."/>
            <person name="Chen Z."/>
            <person name="Dunbar C."/>
            <person name="Freedman E."/>
            <person name="Gearin G."/>
            <person name="Gellesch M."/>
            <person name="Goldberg J."/>
            <person name="Griggs A."/>
            <person name="Gujja S."/>
            <person name="Heiman D."/>
            <person name="Howarth C."/>
            <person name="Larson L."/>
            <person name="Lui A."/>
            <person name="MacDonald P.J.P."/>
            <person name="Montmayeur A."/>
            <person name="Murphy C."/>
            <person name="Neiman D."/>
            <person name="Pearson M."/>
            <person name="Priest M."/>
            <person name="Roberts A."/>
            <person name="Saif S."/>
            <person name="Shea T."/>
            <person name="Shenoy N."/>
            <person name="Sisk P."/>
            <person name="Stolte C."/>
            <person name="Sykes S."/>
            <person name="Wortman J."/>
            <person name="Nusbaum C."/>
            <person name="Birren B."/>
        </authorList>
    </citation>
    <scope>NUCLEOTIDE SEQUENCE [LARGE SCALE GENOMIC DNA]</scope>
    <source>
        <strain evidence="2 3">North Korean</strain>
    </source>
</reference>
<name>A0A0J9TXZ1_PLAVI</name>